<evidence type="ECO:0000256" key="1">
    <source>
        <dbReference type="SAM" id="MobiDB-lite"/>
    </source>
</evidence>
<proteinExistence type="predicted"/>
<dbReference type="OrthoDB" id="292113at2"/>
<dbReference type="GeneID" id="90611988"/>
<dbReference type="Proteomes" id="UP000225740">
    <property type="component" value="Unassembled WGS sequence"/>
</dbReference>
<gene>
    <name evidence="2" type="ORF">CEE69_29550</name>
</gene>
<evidence type="ECO:0000313" key="3">
    <source>
        <dbReference type="Proteomes" id="UP000225740"/>
    </source>
</evidence>
<accession>A0A2G1VY48</accession>
<protein>
    <submittedName>
        <fullName evidence="2">Uncharacterized protein</fullName>
    </submittedName>
</protein>
<name>A0A2G1VY48_9BACT</name>
<dbReference type="AlphaFoldDB" id="A0A2G1VY48"/>
<sequence length="86" mass="9325">MNLNFFDWLRDGVRQSVILGVSDAVEQIGTPDESSEINPQVAALLQEPTTGKQALPAKKGTRSTGRKAAPRKRLGKSLQELNPPAK</sequence>
<dbReference type="EMBL" id="NIZW01000041">
    <property type="protein sequence ID" value="PHQ31708.1"/>
    <property type="molecule type" value="Genomic_DNA"/>
</dbReference>
<feature type="region of interest" description="Disordered" evidence="1">
    <location>
        <begin position="46"/>
        <end position="86"/>
    </location>
</feature>
<reference evidence="2 3" key="1">
    <citation type="submission" date="2017-06" db="EMBL/GenBank/DDBJ databases">
        <title>Description of Rhodopirellula bahusiensis sp. nov.</title>
        <authorList>
            <person name="Kizina J."/>
            <person name="Harder J."/>
        </authorList>
    </citation>
    <scope>NUCLEOTIDE SEQUENCE [LARGE SCALE GENOMIC DNA]</scope>
    <source>
        <strain evidence="2 3">SWK21</strain>
    </source>
</reference>
<keyword evidence="3" id="KW-1185">Reference proteome</keyword>
<comment type="caution">
    <text evidence="2">The sequence shown here is derived from an EMBL/GenBank/DDBJ whole genome shotgun (WGS) entry which is preliminary data.</text>
</comment>
<feature type="compositionally biased region" description="Basic residues" evidence="1">
    <location>
        <begin position="59"/>
        <end position="75"/>
    </location>
</feature>
<organism evidence="2 3">
    <name type="scientific">Rhodopirellula bahusiensis</name>
    <dbReference type="NCBI Taxonomy" id="2014065"/>
    <lineage>
        <taxon>Bacteria</taxon>
        <taxon>Pseudomonadati</taxon>
        <taxon>Planctomycetota</taxon>
        <taxon>Planctomycetia</taxon>
        <taxon>Pirellulales</taxon>
        <taxon>Pirellulaceae</taxon>
        <taxon>Rhodopirellula</taxon>
    </lineage>
</organism>
<dbReference type="RefSeq" id="WP_008655679.1">
    <property type="nucleotide sequence ID" value="NZ_JBDUYK010000009.1"/>
</dbReference>
<evidence type="ECO:0000313" key="2">
    <source>
        <dbReference type="EMBL" id="PHQ31708.1"/>
    </source>
</evidence>